<dbReference type="Proteomes" id="UP000515663">
    <property type="component" value="Chromosome"/>
</dbReference>
<feature type="signal peptide" evidence="2">
    <location>
        <begin position="1"/>
        <end position="27"/>
    </location>
</feature>
<evidence type="ECO:0000313" key="3">
    <source>
        <dbReference type="EMBL" id="QMT00653.1"/>
    </source>
</evidence>
<dbReference type="PANTHER" id="PTHR36302">
    <property type="entry name" value="BLR7088 PROTEIN"/>
    <property type="match status" value="1"/>
</dbReference>
<dbReference type="PANTHER" id="PTHR36302:SF1">
    <property type="entry name" value="COPPER CHAPERONE PCU(A)C"/>
    <property type="match status" value="1"/>
</dbReference>
<evidence type="ECO:0000256" key="1">
    <source>
        <dbReference type="SAM" id="MobiDB-lite"/>
    </source>
</evidence>
<gene>
    <name evidence="3" type="ORF">H1R19_17400</name>
</gene>
<dbReference type="SUPFAM" id="SSF110087">
    <property type="entry name" value="DR1885-like metal-binding protein"/>
    <property type="match status" value="1"/>
</dbReference>
<accession>A0A7D7RNQ3</accession>
<name>A0A7D7RNQ3_9ACTN</name>
<feature type="chain" id="PRO_5039056708" evidence="2">
    <location>
        <begin position="28"/>
        <end position="183"/>
    </location>
</feature>
<dbReference type="PROSITE" id="PS51257">
    <property type="entry name" value="PROKAR_LIPOPROTEIN"/>
    <property type="match status" value="1"/>
</dbReference>
<keyword evidence="2" id="KW-0732">Signal</keyword>
<evidence type="ECO:0000256" key="2">
    <source>
        <dbReference type="SAM" id="SignalP"/>
    </source>
</evidence>
<dbReference type="AlphaFoldDB" id="A0A7D7RNQ3"/>
<dbReference type="InterPro" id="IPR058248">
    <property type="entry name" value="Lxx211020-like"/>
</dbReference>
<dbReference type="Gene3D" id="2.60.40.1890">
    <property type="entry name" value="PCu(A)C copper chaperone"/>
    <property type="match status" value="1"/>
</dbReference>
<protein>
    <submittedName>
        <fullName evidence="3">Copper chaperone PCu(A)C</fullName>
    </submittedName>
</protein>
<dbReference type="Pfam" id="PF04314">
    <property type="entry name" value="PCuAC"/>
    <property type="match status" value="1"/>
</dbReference>
<proteinExistence type="predicted"/>
<reference evidence="4" key="1">
    <citation type="submission" date="2020-07" db="EMBL/GenBank/DDBJ databases">
        <title>novel species isolated from the respiratory tract of Marmot.</title>
        <authorList>
            <person name="Zhang G."/>
        </authorList>
    </citation>
    <scope>NUCLEOTIDE SEQUENCE [LARGE SCALE GENOMIC DNA]</scope>
    <source>
        <strain evidence="4">686</strain>
    </source>
</reference>
<dbReference type="RefSeq" id="WP_219849675.1">
    <property type="nucleotide sequence ID" value="NZ_CP059491.1"/>
</dbReference>
<organism evidence="3 4">
    <name type="scientific">Gordonia jinghuaiqii</name>
    <dbReference type="NCBI Taxonomy" id="2758710"/>
    <lineage>
        <taxon>Bacteria</taxon>
        <taxon>Bacillati</taxon>
        <taxon>Actinomycetota</taxon>
        <taxon>Actinomycetes</taxon>
        <taxon>Mycobacteriales</taxon>
        <taxon>Gordoniaceae</taxon>
        <taxon>Gordonia</taxon>
    </lineage>
</organism>
<keyword evidence="4" id="KW-1185">Reference proteome</keyword>
<dbReference type="InterPro" id="IPR036182">
    <property type="entry name" value="PCuAC_sf"/>
</dbReference>
<dbReference type="KEGG" id="gji:H1R19_17400"/>
<dbReference type="InterPro" id="IPR007410">
    <property type="entry name" value="LpqE-like"/>
</dbReference>
<feature type="region of interest" description="Disordered" evidence="1">
    <location>
        <begin position="157"/>
        <end position="183"/>
    </location>
</feature>
<sequence>MTINRIRTGIAAAIATVLALGALVGCSSDTDEPATSADGVRITEQWVKAAPSGMTAAFGELTNDTDQEIRVVSASSPAAGRVELHEVVASDTGAMTMRPKDGGMAIPANGTSTLRPGGDHLMLFDLPAAITPGQDVTFELTLSDGSTTTFTAQARDFPGADEDYAPGHGGDAPAASTTPQHGA</sequence>
<dbReference type="EMBL" id="CP059491">
    <property type="protein sequence ID" value="QMT00653.1"/>
    <property type="molecule type" value="Genomic_DNA"/>
</dbReference>
<evidence type="ECO:0000313" key="4">
    <source>
        <dbReference type="Proteomes" id="UP000515663"/>
    </source>
</evidence>